<evidence type="ECO:0000256" key="1">
    <source>
        <dbReference type="ARBA" id="ARBA00022603"/>
    </source>
</evidence>
<proteinExistence type="predicted"/>
<evidence type="ECO:0000313" key="5">
    <source>
        <dbReference type="EMBL" id="RKX68687.1"/>
    </source>
</evidence>
<dbReference type="EMBL" id="QNBD01000249">
    <property type="protein sequence ID" value="RKX68687.1"/>
    <property type="molecule type" value="Genomic_DNA"/>
</dbReference>
<protein>
    <recommendedName>
        <fullName evidence="4">CheR-type methyltransferase domain-containing protein</fullName>
    </recommendedName>
</protein>
<evidence type="ECO:0000313" key="6">
    <source>
        <dbReference type="Proteomes" id="UP000271125"/>
    </source>
</evidence>
<dbReference type="SUPFAM" id="SSF48452">
    <property type="entry name" value="TPR-like"/>
    <property type="match status" value="1"/>
</dbReference>
<feature type="domain" description="CheR-type methyltransferase" evidence="4">
    <location>
        <begin position="1"/>
        <end position="257"/>
    </location>
</feature>
<dbReference type="Pfam" id="PF01739">
    <property type="entry name" value="CheR"/>
    <property type="match status" value="1"/>
</dbReference>
<dbReference type="PRINTS" id="PR00996">
    <property type="entry name" value="CHERMTFRASE"/>
</dbReference>
<dbReference type="Gene3D" id="3.40.50.150">
    <property type="entry name" value="Vaccinia Virus protein VP39"/>
    <property type="match status" value="1"/>
</dbReference>
<accession>A0A660SDC2</accession>
<dbReference type="InterPro" id="IPR050903">
    <property type="entry name" value="Bact_Chemotaxis_MeTrfase"/>
</dbReference>
<name>A0A660SDC2_UNCT6</name>
<dbReference type="InterPro" id="IPR011990">
    <property type="entry name" value="TPR-like_helical_dom_sf"/>
</dbReference>
<dbReference type="PANTHER" id="PTHR24422">
    <property type="entry name" value="CHEMOTAXIS PROTEIN METHYLTRANSFERASE"/>
    <property type="match status" value="1"/>
</dbReference>
<dbReference type="Proteomes" id="UP000271125">
    <property type="component" value="Unassembled WGS sequence"/>
</dbReference>
<keyword evidence="2" id="KW-0808">Transferase</keyword>
<dbReference type="PROSITE" id="PS50123">
    <property type="entry name" value="CHER"/>
    <property type="match status" value="1"/>
</dbReference>
<evidence type="ECO:0000259" key="4">
    <source>
        <dbReference type="PROSITE" id="PS50123"/>
    </source>
</evidence>
<dbReference type="AlphaFoldDB" id="A0A660SDC2"/>
<dbReference type="SMART" id="SM00138">
    <property type="entry name" value="MeTrc"/>
    <property type="match status" value="1"/>
</dbReference>
<keyword evidence="1" id="KW-0489">Methyltransferase</keyword>
<dbReference type="GO" id="GO:0008757">
    <property type="term" value="F:S-adenosylmethionine-dependent methyltransferase activity"/>
    <property type="evidence" value="ECO:0007669"/>
    <property type="project" value="InterPro"/>
</dbReference>
<dbReference type="PANTHER" id="PTHR24422:SF19">
    <property type="entry name" value="CHEMOTAXIS PROTEIN METHYLTRANSFERASE"/>
    <property type="match status" value="1"/>
</dbReference>
<reference evidence="5 6" key="1">
    <citation type="submission" date="2018-06" db="EMBL/GenBank/DDBJ databases">
        <title>Extensive metabolic versatility and redundancy in microbially diverse, dynamic hydrothermal sediments.</title>
        <authorList>
            <person name="Dombrowski N."/>
            <person name="Teske A."/>
            <person name="Baker B.J."/>
        </authorList>
    </citation>
    <scope>NUCLEOTIDE SEQUENCE [LARGE SCALE GENOMIC DNA]</scope>
    <source>
        <strain evidence="5">B10_G13</strain>
    </source>
</reference>
<keyword evidence="3" id="KW-0949">S-adenosyl-L-methionine</keyword>
<gene>
    <name evidence="5" type="ORF">DRP43_05245</name>
</gene>
<dbReference type="InterPro" id="IPR029063">
    <property type="entry name" value="SAM-dependent_MTases_sf"/>
</dbReference>
<dbReference type="InterPro" id="IPR000780">
    <property type="entry name" value="CheR_MeTrfase"/>
</dbReference>
<dbReference type="SUPFAM" id="SSF53335">
    <property type="entry name" value="S-adenosyl-L-methionine-dependent methyltransferases"/>
    <property type="match status" value="1"/>
</dbReference>
<comment type="caution">
    <text evidence="5">The sequence shown here is derived from an EMBL/GenBank/DDBJ whole genome shotgun (WGS) entry which is preliminary data.</text>
</comment>
<evidence type="ECO:0000256" key="3">
    <source>
        <dbReference type="ARBA" id="ARBA00022691"/>
    </source>
</evidence>
<evidence type="ECO:0000256" key="2">
    <source>
        <dbReference type="ARBA" id="ARBA00022679"/>
    </source>
</evidence>
<sequence>MTLDDIVNFLEKRTGIVLEYNFKNILFEIVNERLTMLKTDIDGYYNILKNNINEEFDNVVDQLTIKDTYFFKDCDLYENLRIHILPKLLNRYDNLRIWSMGCSSGEEPYSIAMIIDAFYPEYKDRITIRASDVSHTVIKDALEGIYSKFSFREESPIKNYKSLYFLYKDNLYHLKSYIKKMVTFDTFNIIDLNKKNEEDYHIIICKNVLMFMDTEHVNDTIKKICNMLVDEGYFISGLADPVCRMGKSFKTVFSENGFLHIKQNLIEENEIENIYDKIISKSKIKLDEKHKLSININDIVYNYEKEEYGIVLNMIKNTYKVSTDENRKLMILVLVLSMFKIGKGDVSFEMLKNNMNNFSDKKYIWLMFIYGYLKNENNEREYSIQIFNNLLNERKHFIPALYELANIYYDMGDFRRSKELFISII</sequence>
<organism evidence="5 6">
    <name type="scientific">candidate division TA06 bacterium</name>
    <dbReference type="NCBI Taxonomy" id="2250710"/>
    <lineage>
        <taxon>Bacteria</taxon>
        <taxon>Bacteria division TA06</taxon>
    </lineage>
</organism>
<dbReference type="GO" id="GO:0032259">
    <property type="term" value="P:methylation"/>
    <property type="evidence" value="ECO:0007669"/>
    <property type="project" value="UniProtKB-KW"/>
</dbReference>
<feature type="non-terminal residue" evidence="5">
    <location>
        <position position="425"/>
    </location>
</feature>
<dbReference type="InterPro" id="IPR022642">
    <property type="entry name" value="CheR_C"/>
</dbReference>